<dbReference type="PANTHER" id="PTHR43620">
    <property type="entry name" value="GLYCEROPHOSPHORYL DIESTER PHOSPHODIESTERASE"/>
    <property type="match status" value="1"/>
</dbReference>
<protein>
    <recommendedName>
        <fullName evidence="2">glycerophosphodiester phosphodiesterase</fullName>
        <ecNumber evidence="2">3.1.4.46</ecNumber>
    </recommendedName>
</protein>
<keyword evidence="7" id="KW-0472">Membrane</keyword>
<feature type="domain" description="GP-PDE" evidence="8">
    <location>
        <begin position="93"/>
        <end position="447"/>
    </location>
</feature>
<name>A0A1I3ZJK7_9PROT</name>
<keyword evidence="7" id="KW-1133">Transmembrane helix</keyword>
<dbReference type="STRING" id="52441.SAMN05216302_1006128"/>
<accession>A0A1I3ZJK7</accession>
<dbReference type="CDD" id="cd08560">
    <property type="entry name" value="GDPD_EcGlpQ_like_1"/>
    <property type="match status" value="1"/>
</dbReference>
<evidence type="ECO:0000259" key="8">
    <source>
        <dbReference type="PROSITE" id="PS51704"/>
    </source>
</evidence>
<dbReference type="Pfam" id="PF03009">
    <property type="entry name" value="GDPD"/>
    <property type="match status" value="1"/>
</dbReference>
<evidence type="ECO:0000256" key="5">
    <source>
        <dbReference type="ARBA" id="ARBA00022801"/>
    </source>
</evidence>
<dbReference type="SUPFAM" id="SSF51695">
    <property type="entry name" value="PLC-like phosphodiesterases"/>
    <property type="match status" value="1"/>
</dbReference>
<keyword evidence="3" id="KW-0732">Signal</keyword>
<dbReference type="PROSITE" id="PS51704">
    <property type="entry name" value="GP_PDE"/>
    <property type="match status" value="1"/>
</dbReference>
<organism evidence="9 10">
    <name type="scientific">Nitrosomonas aestuarii</name>
    <dbReference type="NCBI Taxonomy" id="52441"/>
    <lineage>
        <taxon>Bacteria</taxon>
        <taxon>Pseudomonadati</taxon>
        <taxon>Pseudomonadota</taxon>
        <taxon>Betaproteobacteria</taxon>
        <taxon>Nitrosomonadales</taxon>
        <taxon>Nitrosomonadaceae</taxon>
        <taxon>Nitrosomonas</taxon>
    </lineage>
</organism>
<keyword evidence="7" id="KW-0812">Transmembrane</keyword>
<evidence type="ECO:0000256" key="1">
    <source>
        <dbReference type="ARBA" id="ARBA00007277"/>
    </source>
</evidence>
<evidence type="ECO:0000256" key="4">
    <source>
        <dbReference type="ARBA" id="ARBA00022798"/>
    </source>
</evidence>
<evidence type="ECO:0000256" key="3">
    <source>
        <dbReference type="ARBA" id="ARBA00022729"/>
    </source>
</evidence>
<sequence>MITQKNYYKAVHGGNHFIVTVSVTIVMLLFLTSCANLHMTEDISVKSYEKKSISLVQPSARPLFLIRNMDHSPLKEKLERCASDLANMFKRSDFSIGHRGAPRHYPEHTRESYQAAARMGAGIIECDVTFTLDKELVCRHSQCDLHTTTDILQTTLADKCSVPFQPAVFDANGNLITSASVQCCTSDITLAEFKSLKGKMDASNPRATTVADYMEGTADWRTDLYAARGTLLTHKESIALFLKLGVKMTPELKSPNVPMPFDGFSQEDYARKMIDEYREAGVRASKVWVQSFNINDVLYWIQNDPDFGTQAVYLDGRYDDPVFDHRNPATWSPSMEQLVDNGIQVIAPPMWMLLEIEGGQIVPSRYAKSARDAGLDIITWTFERDGSSKSIGGWYFQTLNGQNPNPVDSDNVINNDSDMLNALHVLVRDVGVAGIFSDWPATTTYYANCMNLK</sequence>
<evidence type="ECO:0000256" key="7">
    <source>
        <dbReference type="SAM" id="Phobius"/>
    </source>
</evidence>
<dbReference type="PANTHER" id="PTHR43620:SF7">
    <property type="entry name" value="GLYCEROPHOSPHODIESTER PHOSPHODIESTERASE GDPD5-RELATED"/>
    <property type="match status" value="1"/>
</dbReference>
<evidence type="ECO:0000256" key="6">
    <source>
        <dbReference type="ARBA" id="ARBA00047512"/>
    </source>
</evidence>
<proteinExistence type="inferred from homology"/>
<evidence type="ECO:0000256" key="2">
    <source>
        <dbReference type="ARBA" id="ARBA00012247"/>
    </source>
</evidence>
<feature type="transmembrane region" description="Helical" evidence="7">
    <location>
        <begin position="17"/>
        <end position="37"/>
    </location>
</feature>
<dbReference type="PROSITE" id="PS51257">
    <property type="entry name" value="PROKAR_LIPOPROTEIN"/>
    <property type="match status" value="1"/>
</dbReference>
<dbReference type="GO" id="GO:0006071">
    <property type="term" value="P:glycerol metabolic process"/>
    <property type="evidence" value="ECO:0007669"/>
    <property type="project" value="UniProtKB-KW"/>
</dbReference>
<dbReference type="InterPro" id="IPR017946">
    <property type="entry name" value="PLC-like_Pdiesterase_TIM-brl"/>
</dbReference>
<comment type="catalytic activity">
    <reaction evidence="6">
        <text>a sn-glycero-3-phosphodiester + H2O = an alcohol + sn-glycerol 3-phosphate + H(+)</text>
        <dbReference type="Rhea" id="RHEA:12969"/>
        <dbReference type="ChEBI" id="CHEBI:15377"/>
        <dbReference type="ChEBI" id="CHEBI:15378"/>
        <dbReference type="ChEBI" id="CHEBI:30879"/>
        <dbReference type="ChEBI" id="CHEBI:57597"/>
        <dbReference type="ChEBI" id="CHEBI:83408"/>
        <dbReference type="EC" id="3.1.4.46"/>
    </reaction>
</comment>
<dbReference type="Proteomes" id="UP000199533">
    <property type="component" value="Unassembled WGS sequence"/>
</dbReference>
<keyword evidence="5" id="KW-0378">Hydrolase</keyword>
<dbReference type="GO" id="GO:0006629">
    <property type="term" value="P:lipid metabolic process"/>
    <property type="evidence" value="ECO:0007669"/>
    <property type="project" value="InterPro"/>
</dbReference>
<dbReference type="EMBL" id="FOSP01000006">
    <property type="protein sequence ID" value="SFK44253.1"/>
    <property type="molecule type" value="Genomic_DNA"/>
</dbReference>
<dbReference type="Gene3D" id="3.20.20.190">
    <property type="entry name" value="Phosphatidylinositol (PI) phosphodiesterase"/>
    <property type="match status" value="1"/>
</dbReference>
<keyword evidence="10" id="KW-1185">Reference proteome</keyword>
<reference evidence="10" key="1">
    <citation type="submission" date="2016-10" db="EMBL/GenBank/DDBJ databases">
        <authorList>
            <person name="Varghese N."/>
            <person name="Submissions S."/>
        </authorList>
    </citation>
    <scope>NUCLEOTIDE SEQUENCE [LARGE SCALE GENOMIC DNA]</scope>
    <source>
        <strain evidence="10">Nm69</strain>
    </source>
</reference>
<evidence type="ECO:0000313" key="10">
    <source>
        <dbReference type="Proteomes" id="UP000199533"/>
    </source>
</evidence>
<gene>
    <name evidence="9" type="ORF">SAMN05216302_1006128</name>
</gene>
<dbReference type="GO" id="GO:0008889">
    <property type="term" value="F:glycerophosphodiester phosphodiesterase activity"/>
    <property type="evidence" value="ECO:0007669"/>
    <property type="project" value="UniProtKB-EC"/>
</dbReference>
<dbReference type="InterPro" id="IPR030395">
    <property type="entry name" value="GP_PDE_dom"/>
</dbReference>
<evidence type="ECO:0000313" key="9">
    <source>
        <dbReference type="EMBL" id="SFK44253.1"/>
    </source>
</evidence>
<keyword evidence="4" id="KW-0319">Glycerol metabolism</keyword>
<comment type="similarity">
    <text evidence="1">Belongs to the glycerophosphoryl diester phosphodiesterase family.</text>
</comment>
<dbReference type="AlphaFoldDB" id="A0A1I3ZJK7"/>
<dbReference type="EC" id="3.1.4.46" evidence="2"/>